<comment type="cofactor">
    <cofactor evidence="1">
        <name>Mg(2+)</name>
        <dbReference type="ChEBI" id="CHEBI:18420"/>
    </cofactor>
</comment>
<dbReference type="PANTHER" id="PTHR47707:SF1">
    <property type="entry name" value="NUDIX HYDROLASE FAMILY PROTEIN"/>
    <property type="match status" value="1"/>
</dbReference>
<keyword evidence="5" id="KW-0479">Metal-binding</keyword>
<evidence type="ECO:0000256" key="15">
    <source>
        <dbReference type="ARBA" id="ARBA00041979"/>
    </source>
</evidence>
<dbReference type="SUPFAM" id="SSF55811">
    <property type="entry name" value="Nudix"/>
    <property type="match status" value="1"/>
</dbReference>
<evidence type="ECO:0000256" key="10">
    <source>
        <dbReference type="ARBA" id="ARBA00035861"/>
    </source>
</evidence>
<dbReference type="CDD" id="cd00564">
    <property type="entry name" value="TMP_TenI"/>
    <property type="match status" value="1"/>
</dbReference>
<keyword evidence="8" id="KW-0460">Magnesium</keyword>
<dbReference type="InterPro" id="IPR013785">
    <property type="entry name" value="Aldolase_TIM"/>
</dbReference>
<dbReference type="InterPro" id="IPR047127">
    <property type="entry name" value="MutT-like"/>
</dbReference>
<dbReference type="InterPro" id="IPR000086">
    <property type="entry name" value="NUDIX_hydrolase_dom"/>
</dbReference>
<dbReference type="Pfam" id="PF14815">
    <property type="entry name" value="NUDIX_4"/>
    <property type="match status" value="1"/>
</dbReference>
<evidence type="ECO:0000256" key="16">
    <source>
        <dbReference type="ARBA" id="ARBA00042798"/>
    </source>
</evidence>
<name>A0ABV7H8L5_9BURK</name>
<evidence type="ECO:0000256" key="8">
    <source>
        <dbReference type="ARBA" id="ARBA00022842"/>
    </source>
</evidence>
<keyword evidence="19" id="KW-1185">Reference proteome</keyword>
<keyword evidence="7 18" id="KW-0378">Hydrolase</keyword>
<evidence type="ECO:0000256" key="13">
    <source>
        <dbReference type="ARBA" id="ARBA00040794"/>
    </source>
</evidence>
<dbReference type="PANTHER" id="PTHR47707">
    <property type="entry name" value="8-OXO-DGTP DIPHOSPHATASE"/>
    <property type="match status" value="1"/>
</dbReference>
<evidence type="ECO:0000256" key="5">
    <source>
        <dbReference type="ARBA" id="ARBA00022723"/>
    </source>
</evidence>
<dbReference type="Gene3D" id="3.90.79.10">
    <property type="entry name" value="Nucleoside Triphosphate Pyrophosphohydrolase"/>
    <property type="match status" value="1"/>
</dbReference>
<dbReference type="GO" id="GO:0016787">
    <property type="term" value="F:hydrolase activity"/>
    <property type="evidence" value="ECO:0007669"/>
    <property type="project" value="UniProtKB-KW"/>
</dbReference>
<dbReference type="InterPro" id="IPR029119">
    <property type="entry name" value="MutY_C"/>
</dbReference>
<proteinExistence type="inferred from homology"/>
<dbReference type="InterPro" id="IPR022998">
    <property type="entry name" value="ThiamineP_synth_TenI"/>
</dbReference>
<dbReference type="RefSeq" id="WP_377305387.1">
    <property type="nucleotide sequence ID" value="NZ_CP180191.1"/>
</dbReference>
<dbReference type="PROSITE" id="PS51462">
    <property type="entry name" value="NUDIX"/>
    <property type="match status" value="1"/>
</dbReference>
<sequence>MNVAVKLTEVAVGVILDDRGQVLFAQRPAGKPYAGWWEFPGGKIEAGETVQQALYRELEEELGIRICDCQPWITLQHVYPHATVRLQFCKVRGFDGTPHGREGQAYLWADPQRPVVDPILPAAIRMLPWLSLPELLRLSAAGVLGVEAWLARLGATPRAMLVLREPDLSKPELKRVATAVSAWRRATGSTVLVSSRHVHADWVGEFDGVVLTERDLLAASARPAPHQWVGASVHGRAGIEHAARLGLDFVMLGAVSATASHPGEPGMGWTAFAQLAAHAPLPVYALGGLASADLDHARAAGGQGVALLRGGW</sequence>
<comment type="catalytic activity">
    <reaction evidence="11">
        <text>8-oxo-GTP + H2O = 8-oxo-GMP + diphosphate + H(+)</text>
        <dbReference type="Rhea" id="RHEA:67616"/>
        <dbReference type="ChEBI" id="CHEBI:15377"/>
        <dbReference type="ChEBI" id="CHEBI:15378"/>
        <dbReference type="ChEBI" id="CHEBI:33019"/>
        <dbReference type="ChEBI" id="CHEBI:143553"/>
        <dbReference type="ChEBI" id="CHEBI:145694"/>
    </reaction>
</comment>
<keyword evidence="4" id="KW-0235">DNA replication</keyword>
<dbReference type="Pfam" id="PF02581">
    <property type="entry name" value="TMP-TENI"/>
    <property type="match status" value="1"/>
</dbReference>
<dbReference type="Proteomes" id="UP001595556">
    <property type="component" value="Unassembled WGS sequence"/>
</dbReference>
<protein>
    <recommendedName>
        <fullName evidence="13">8-oxo-dGTP diphosphatase</fullName>
        <ecNumber evidence="12">3.6.1.55</ecNumber>
    </recommendedName>
    <alternativeName>
        <fullName evidence="16">7,8-dihydro-8-oxoguanine-triphosphatase</fullName>
    </alternativeName>
    <alternativeName>
        <fullName evidence="15">Mutator protein MutT</fullName>
    </alternativeName>
    <alternativeName>
        <fullName evidence="14">dGTP pyrophosphohydrolase</fullName>
    </alternativeName>
</protein>
<keyword evidence="3" id="KW-0515">Mutator protein</keyword>
<dbReference type="EMBL" id="JBHRTI010000010">
    <property type="protein sequence ID" value="MFC3148981.1"/>
    <property type="molecule type" value="Genomic_DNA"/>
</dbReference>
<organism evidence="18 19">
    <name type="scientific">Piscinibacterium candidicorallinum</name>
    <dbReference type="NCBI Taxonomy" id="1793872"/>
    <lineage>
        <taxon>Bacteria</taxon>
        <taxon>Pseudomonadati</taxon>
        <taxon>Pseudomonadota</taxon>
        <taxon>Betaproteobacteria</taxon>
        <taxon>Burkholderiales</taxon>
        <taxon>Piscinibacterium</taxon>
    </lineage>
</organism>
<dbReference type="InterPro" id="IPR036206">
    <property type="entry name" value="ThiamineP_synth_sf"/>
</dbReference>
<evidence type="ECO:0000313" key="18">
    <source>
        <dbReference type="EMBL" id="MFC3148981.1"/>
    </source>
</evidence>
<evidence type="ECO:0000256" key="2">
    <source>
        <dbReference type="ARBA" id="ARBA00005582"/>
    </source>
</evidence>
<keyword evidence="6" id="KW-0227">DNA damage</keyword>
<reference evidence="19" key="1">
    <citation type="journal article" date="2019" name="Int. J. Syst. Evol. Microbiol.">
        <title>The Global Catalogue of Microorganisms (GCM) 10K type strain sequencing project: providing services to taxonomists for standard genome sequencing and annotation.</title>
        <authorList>
            <consortium name="The Broad Institute Genomics Platform"/>
            <consortium name="The Broad Institute Genome Sequencing Center for Infectious Disease"/>
            <person name="Wu L."/>
            <person name="Ma J."/>
        </authorList>
    </citation>
    <scope>NUCLEOTIDE SEQUENCE [LARGE SCALE GENOMIC DNA]</scope>
    <source>
        <strain evidence="19">KCTC 52168</strain>
    </source>
</reference>
<comment type="similarity">
    <text evidence="2">Belongs to the Nudix hydrolase family.</text>
</comment>
<evidence type="ECO:0000256" key="4">
    <source>
        <dbReference type="ARBA" id="ARBA00022705"/>
    </source>
</evidence>
<dbReference type="EC" id="3.6.1.55" evidence="12"/>
<evidence type="ECO:0000256" key="11">
    <source>
        <dbReference type="ARBA" id="ARBA00036904"/>
    </source>
</evidence>
<feature type="domain" description="Nudix hydrolase" evidence="17">
    <location>
        <begin position="7"/>
        <end position="132"/>
    </location>
</feature>
<dbReference type="InterPro" id="IPR020476">
    <property type="entry name" value="Nudix_hydrolase"/>
</dbReference>
<dbReference type="Gene3D" id="3.20.20.70">
    <property type="entry name" value="Aldolase class I"/>
    <property type="match status" value="1"/>
</dbReference>
<dbReference type="InterPro" id="IPR015797">
    <property type="entry name" value="NUDIX_hydrolase-like_dom_sf"/>
</dbReference>
<evidence type="ECO:0000256" key="12">
    <source>
        <dbReference type="ARBA" id="ARBA00038905"/>
    </source>
</evidence>
<evidence type="ECO:0000256" key="3">
    <source>
        <dbReference type="ARBA" id="ARBA00022457"/>
    </source>
</evidence>
<accession>A0ABV7H8L5</accession>
<evidence type="ECO:0000256" key="7">
    <source>
        <dbReference type="ARBA" id="ARBA00022801"/>
    </source>
</evidence>
<evidence type="ECO:0000259" key="17">
    <source>
        <dbReference type="PROSITE" id="PS51462"/>
    </source>
</evidence>
<evidence type="ECO:0000256" key="9">
    <source>
        <dbReference type="ARBA" id="ARBA00023204"/>
    </source>
</evidence>
<evidence type="ECO:0000256" key="6">
    <source>
        <dbReference type="ARBA" id="ARBA00022763"/>
    </source>
</evidence>
<evidence type="ECO:0000313" key="19">
    <source>
        <dbReference type="Proteomes" id="UP001595556"/>
    </source>
</evidence>
<evidence type="ECO:0000256" key="1">
    <source>
        <dbReference type="ARBA" id="ARBA00001946"/>
    </source>
</evidence>
<dbReference type="PRINTS" id="PR00502">
    <property type="entry name" value="NUDIXFAMILY"/>
</dbReference>
<dbReference type="InterPro" id="IPR020084">
    <property type="entry name" value="NUDIX_hydrolase_CS"/>
</dbReference>
<dbReference type="NCBIfam" id="NF006530">
    <property type="entry name" value="PRK08999.1"/>
    <property type="match status" value="1"/>
</dbReference>
<dbReference type="SUPFAM" id="SSF51391">
    <property type="entry name" value="Thiamin phosphate synthase"/>
    <property type="match status" value="1"/>
</dbReference>
<dbReference type="CDD" id="cd03425">
    <property type="entry name" value="NUDIX_MutT_NudA_like"/>
    <property type="match status" value="1"/>
</dbReference>
<evidence type="ECO:0000256" key="14">
    <source>
        <dbReference type="ARBA" id="ARBA00041592"/>
    </source>
</evidence>
<comment type="catalytic activity">
    <reaction evidence="10">
        <text>8-oxo-dGTP + H2O = 8-oxo-dGMP + diphosphate + H(+)</text>
        <dbReference type="Rhea" id="RHEA:31575"/>
        <dbReference type="ChEBI" id="CHEBI:15377"/>
        <dbReference type="ChEBI" id="CHEBI:15378"/>
        <dbReference type="ChEBI" id="CHEBI:33019"/>
        <dbReference type="ChEBI" id="CHEBI:63224"/>
        <dbReference type="ChEBI" id="CHEBI:77896"/>
        <dbReference type="EC" id="3.6.1.55"/>
    </reaction>
</comment>
<comment type="caution">
    <text evidence="18">The sequence shown here is derived from an EMBL/GenBank/DDBJ whole genome shotgun (WGS) entry which is preliminary data.</text>
</comment>
<gene>
    <name evidence="18" type="ORF">ACFOEN_15250</name>
</gene>
<dbReference type="PROSITE" id="PS00893">
    <property type="entry name" value="NUDIX_BOX"/>
    <property type="match status" value="1"/>
</dbReference>
<keyword evidence="9" id="KW-0234">DNA repair</keyword>